<accession>A0A892ZGG9</accession>
<dbReference type="InterPro" id="IPR013762">
    <property type="entry name" value="Integrase-like_cat_sf"/>
</dbReference>
<gene>
    <name evidence="2" type="ORF">JQU52_01960</name>
</gene>
<evidence type="ECO:0000313" key="2">
    <source>
        <dbReference type="EMBL" id="QRQ82211.1"/>
    </source>
</evidence>
<reference evidence="2" key="1">
    <citation type="submission" date="2021-02" db="EMBL/GenBank/DDBJ databases">
        <title>Neisseriaceae sp. 26B isolated from the cloaca of a Common Toad-headed Turtle (Mesoclemmys nasuta).</title>
        <authorList>
            <person name="Spergser J."/>
            <person name="Busse H.-J."/>
        </authorList>
    </citation>
    <scope>NUCLEOTIDE SEQUENCE</scope>
    <source>
        <strain evidence="2">26B</strain>
    </source>
</reference>
<name>A0A892ZGG9_9NEIS</name>
<dbReference type="InterPro" id="IPR011010">
    <property type="entry name" value="DNA_brk_join_enz"/>
</dbReference>
<keyword evidence="3" id="KW-1185">Reference proteome</keyword>
<dbReference type="AlphaFoldDB" id="A0A892ZGG9"/>
<keyword evidence="1" id="KW-0233">DNA recombination</keyword>
<dbReference type="GO" id="GO:0003677">
    <property type="term" value="F:DNA binding"/>
    <property type="evidence" value="ECO:0007669"/>
    <property type="project" value="InterPro"/>
</dbReference>
<evidence type="ECO:0000313" key="3">
    <source>
        <dbReference type="Proteomes" id="UP000653156"/>
    </source>
</evidence>
<dbReference type="Gene3D" id="1.10.443.10">
    <property type="entry name" value="Intergrase catalytic core"/>
    <property type="match status" value="1"/>
</dbReference>
<sequence>MSQLAGIAQSGVSLYALKEMGGWESIEMVQKYAHLAPEHLHQHAVMIDGMMKKNSHNLDTLLNRDHALKCTASNLNI</sequence>
<dbReference type="GO" id="GO:0006310">
    <property type="term" value="P:DNA recombination"/>
    <property type="evidence" value="ECO:0007669"/>
    <property type="project" value="UniProtKB-KW"/>
</dbReference>
<proteinExistence type="predicted"/>
<evidence type="ECO:0008006" key="4">
    <source>
        <dbReference type="Google" id="ProtNLM"/>
    </source>
</evidence>
<dbReference type="SUPFAM" id="SSF56349">
    <property type="entry name" value="DNA breaking-rejoining enzymes"/>
    <property type="match status" value="1"/>
</dbReference>
<dbReference type="EMBL" id="CP069798">
    <property type="protein sequence ID" value="QRQ82211.1"/>
    <property type="molecule type" value="Genomic_DNA"/>
</dbReference>
<protein>
    <recommendedName>
        <fullName evidence="4">Integrase</fullName>
    </recommendedName>
</protein>
<organism evidence="2 3">
    <name type="scientific">Paralysiella testudinis</name>
    <dbReference type="NCBI Taxonomy" id="2809020"/>
    <lineage>
        <taxon>Bacteria</taxon>
        <taxon>Pseudomonadati</taxon>
        <taxon>Pseudomonadota</taxon>
        <taxon>Betaproteobacteria</taxon>
        <taxon>Neisseriales</taxon>
        <taxon>Neisseriaceae</taxon>
        <taxon>Paralysiella</taxon>
    </lineage>
</organism>
<dbReference type="GO" id="GO:0015074">
    <property type="term" value="P:DNA integration"/>
    <property type="evidence" value="ECO:0007669"/>
    <property type="project" value="InterPro"/>
</dbReference>
<dbReference type="Proteomes" id="UP000653156">
    <property type="component" value="Chromosome"/>
</dbReference>
<evidence type="ECO:0000256" key="1">
    <source>
        <dbReference type="ARBA" id="ARBA00023172"/>
    </source>
</evidence>
<dbReference type="KEGG" id="ptes:JQU52_01960"/>